<accession>A0A915KKC7</accession>
<dbReference type="Proteomes" id="UP000887565">
    <property type="component" value="Unplaced"/>
</dbReference>
<proteinExistence type="predicted"/>
<sequence length="79" mass="8628">MPLPEENAMQVGEENNDHRKIFVQESCARRQHSDVLPLVESPTTTIFKERVMSGSSASEEPAVAQLPGSSSSELSVVMI</sequence>
<protein>
    <submittedName>
        <fullName evidence="3">Uncharacterized protein</fullName>
    </submittedName>
</protein>
<dbReference type="WBParaSite" id="nRc.2.0.1.t39286-RA">
    <property type="protein sequence ID" value="nRc.2.0.1.t39286-RA"/>
    <property type="gene ID" value="nRc.2.0.1.g39286"/>
</dbReference>
<reference evidence="3" key="1">
    <citation type="submission" date="2022-11" db="UniProtKB">
        <authorList>
            <consortium name="WormBaseParasite"/>
        </authorList>
    </citation>
    <scope>IDENTIFICATION</scope>
</reference>
<keyword evidence="2" id="KW-1185">Reference proteome</keyword>
<organism evidence="2 3">
    <name type="scientific">Romanomermis culicivorax</name>
    <name type="common">Nematode worm</name>
    <dbReference type="NCBI Taxonomy" id="13658"/>
    <lineage>
        <taxon>Eukaryota</taxon>
        <taxon>Metazoa</taxon>
        <taxon>Ecdysozoa</taxon>
        <taxon>Nematoda</taxon>
        <taxon>Enoplea</taxon>
        <taxon>Dorylaimia</taxon>
        <taxon>Mermithida</taxon>
        <taxon>Mermithoidea</taxon>
        <taxon>Mermithidae</taxon>
        <taxon>Romanomermis</taxon>
    </lineage>
</organism>
<dbReference type="AlphaFoldDB" id="A0A915KKC7"/>
<name>A0A915KKC7_ROMCU</name>
<evidence type="ECO:0000313" key="2">
    <source>
        <dbReference type="Proteomes" id="UP000887565"/>
    </source>
</evidence>
<evidence type="ECO:0000313" key="3">
    <source>
        <dbReference type="WBParaSite" id="nRc.2.0.1.t39286-RA"/>
    </source>
</evidence>
<feature type="region of interest" description="Disordered" evidence="1">
    <location>
        <begin position="53"/>
        <end position="79"/>
    </location>
</feature>
<feature type="compositionally biased region" description="Polar residues" evidence="1">
    <location>
        <begin position="67"/>
        <end position="79"/>
    </location>
</feature>
<evidence type="ECO:0000256" key="1">
    <source>
        <dbReference type="SAM" id="MobiDB-lite"/>
    </source>
</evidence>